<dbReference type="Gene3D" id="1.10.132.60">
    <property type="entry name" value="DNA polymerase family B, C-terminal domain"/>
    <property type="match status" value="1"/>
</dbReference>
<comment type="caution">
    <text evidence="6">The sequence shown here is derived from an EMBL/GenBank/DDBJ whole genome shotgun (WGS) entry which is preliminary data.</text>
</comment>
<dbReference type="GO" id="GO:0003677">
    <property type="term" value="F:DNA binding"/>
    <property type="evidence" value="ECO:0007669"/>
    <property type="project" value="InterPro"/>
</dbReference>
<keyword evidence="2" id="KW-0808">Transferase</keyword>
<feature type="non-terminal residue" evidence="6">
    <location>
        <position position="1"/>
    </location>
</feature>
<evidence type="ECO:0000259" key="5">
    <source>
        <dbReference type="Pfam" id="PF00136"/>
    </source>
</evidence>
<evidence type="ECO:0000256" key="4">
    <source>
        <dbReference type="ARBA" id="ARBA00022932"/>
    </source>
</evidence>
<protein>
    <recommendedName>
        <fullName evidence="1">DNA-directed DNA polymerase</fullName>
        <ecNumber evidence="1">2.7.7.7</ecNumber>
    </recommendedName>
</protein>
<keyword evidence="7" id="KW-1185">Reference proteome</keyword>
<sequence length="298" mass="35024">LGVYYDNQSEKKGLYPDVLEDLFNKKLDFKARLAPLEKKKQHLGKIISSAKESGKRIPEREAGNSLSPIFLRELACETIMAGKYNLNLIAEFVIKKGFRIKYGNTNSLYLTCPNRYYKKCDEAFSRKELSKEAYWTEMVKITINVMKKLYNQKYFGIGHKDVVNFKLKNLFMKGIDTIKQGKSQLLKFIREKIMREAMNINNTRPIHKIVKDTLREAGNKKWDFNKFIVMGTWRPKKENLCNNHFMKCIRERNERIPDPGKPFSYVIMKASHLHNEKGRLIPYRVGDYMKYLSNIAKK</sequence>
<organism evidence="6 7">
    <name type="scientific">Funneliformis geosporum</name>
    <dbReference type="NCBI Taxonomy" id="1117311"/>
    <lineage>
        <taxon>Eukaryota</taxon>
        <taxon>Fungi</taxon>
        <taxon>Fungi incertae sedis</taxon>
        <taxon>Mucoromycota</taxon>
        <taxon>Glomeromycotina</taxon>
        <taxon>Glomeromycetes</taxon>
        <taxon>Glomerales</taxon>
        <taxon>Glomeraceae</taxon>
        <taxon>Funneliformis</taxon>
    </lineage>
</organism>
<accession>A0A9W4SPM2</accession>
<keyword evidence="3" id="KW-0548">Nucleotidyltransferase</keyword>
<dbReference type="InterPro" id="IPR042087">
    <property type="entry name" value="DNA_pol_B_thumb"/>
</dbReference>
<evidence type="ECO:0000256" key="2">
    <source>
        <dbReference type="ARBA" id="ARBA00022679"/>
    </source>
</evidence>
<keyword evidence="4" id="KW-0239">DNA-directed DNA polymerase</keyword>
<proteinExistence type="predicted"/>
<dbReference type="EMBL" id="CAMKVN010001558">
    <property type="protein sequence ID" value="CAI2176798.1"/>
    <property type="molecule type" value="Genomic_DNA"/>
</dbReference>
<dbReference type="GO" id="GO:0003887">
    <property type="term" value="F:DNA-directed DNA polymerase activity"/>
    <property type="evidence" value="ECO:0007669"/>
    <property type="project" value="UniProtKB-KW"/>
</dbReference>
<reference evidence="6" key="1">
    <citation type="submission" date="2022-08" db="EMBL/GenBank/DDBJ databases">
        <authorList>
            <person name="Kallberg Y."/>
            <person name="Tangrot J."/>
            <person name="Rosling A."/>
        </authorList>
    </citation>
    <scope>NUCLEOTIDE SEQUENCE</scope>
    <source>
        <strain evidence="6">Wild A</strain>
    </source>
</reference>
<dbReference type="AlphaFoldDB" id="A0A9W4SPM2"/>
<name>A0A9W4SPM2_9GLOM</name>
<dbReference type="InterPro" id="IPR023211">
    <property type="entry name" value="DNA_pol_palm_dom_sf"/>
</dbReference>
<dbReference type="InterPro" id="IPR006134">
    <property type="entry name" value="DNA-dir_DNA_pol_B_multi_dom"/>
</dbReference>
<gene>
    <name evidence="6" type="ORF">FWILDA_LOCUS7764</name>
</gene>
<evidence type="ECO:0000256" key="3">
    <source>
        <dbReference type="ARBA" id="ARBA00022695"/>
    </source>
</evidence>
<dbReference type="Pfam" id="PF00136">
    <property type="entry name" value="DNA_pol_B"/>
    <property type="match status" value="1"/>
</dbReference>
<dbReference type="EC" id="2.7.7.7" evidence="1"/>
<evidence type="ECO:0000256" key="1">
    <source>
        <dbReference type="ARBA" id="ARBA00012417"/>
    </source>
</evidence>
<evidence type="ECO:0000313" key="6">
    <source>
        <dbReference type="EMBL" id="CAI2176798.1"/>
    </source>
</evidence>
<dbReference type="SUPFAM" id="SSF56672">
    <property type="entry name" value="DNA/RNA polymerases"/>
    <property type="match status" value="1"/>
</dbReference>
<dbReference type="InterPro" id="IPR043502">
    <property type="entry name" value="DNA/RNA_pol_sf"/>
</dbReference>
<feature type="domain" description="DNA-directed DNA polymerase family B multifunctional" evidence="5">
    <location>
        <begin position="96"/>
        <end position="272"/>
    </location>
</feature>
<dbReference type="Proteomes" id="UP001153678">
    <property type="component" value="Unassembled WGS sequence"/>
</dbReference>
<dbReference type="Gene3D" id="3.90.1600.10">
    <property type="entry name" value="Palm domain of DNA polymerase"/>
    <property type="match status" value="1"/>
</dbReference>
<evidence type="ECO:0000313" key="7">
    <source>
        <dbReference type="Proteomes" id="UP001153678"/>
    </source>
</evidence>
<dbReference type="GO" id="GO:0000166">
    <property type="term" value="F:nucleotide binding"/>
    <property type="evidence" value="ECO:0007669"/>
    <property type="project" value="InterPro"/>
</dbReference>